<evidence type="ECO:0000313" key="12">
    <source>
        <dbReference type="EMBL" id="KAK8164373.1"/>
    </source>
</evidence>
<dbReference type="InterPro" id="IPR036277">
    <property type="entry name" value="SMC_hinge_sf"/>
</dbReference>
<evidence type="ECO:0000256" key="1">
    <source>
        <dbReference type="ARBA" id="ARBA00004123"/>
    </source>
</evidence>
<gene>
    <name evidence="12" type="ORF">IWX90DRAFT_472008</name>
</gene>
<comment type="similarity">
    <text evidence="2">Belongs to the SMC family. SMC4 subfamily.</text>
</comment>
<accession>A0ABR1XRS7</accession>
<evidence type="ECO:0000256" key="3">
    <source>
        <dbReference type="ARBA" id="ARBA00022741"/>
    </source>
</evidence>
<dbReference type="Gene3D" id="1.20.1060.20">
    <property type="match status" value="1"/>
</dbReference>
<evidence type="ECO:0000256" key="10">
    <source>
        <dbReference type="SAM" id="MobiDB-lite"/>
    </source>
</evidence>
<feature type="domain" description="SMC hinge" evidence="11">
    <location>
        <begin position="812"/>
        <end position="925"/>
    </location>
</feature>
<keyword evidence="5 9" id="KW-0175">Coiled coil</keyword>
<dbReference type="SMART" id="SM00968">
    <property type="entry name" value="SMC_hinge"/>
    <property type="match status" value="1"/>
</dbReference>
<dbReference type="PANTHER" id="PTHR18937:SF172">
    <property type="entry name" value="STRUCTURAL MAINTENANCE OF CHROMOSOMES PROTEIN"/>
    <property type="match status" value="1"/>
</dbReference>
<keyword evidence="4" id="KW-0067">ATP-binding</keyword>
<keyword evidence="7 8" id="KW-0539">Nucleus</keyword>
<comment type="subcellular location">
    <subcellularLocation>
        <location evidence="1 8">Nucleus</location>
    </subcellularLocation>
</comment>
<dbReference type="InterPro" id="IPR003395">
    <property type="entry name" value="RecF/RecN/SMC_N"/>
</dbReference>
<evidence type="ECO:0000256" key="9">
    <source>
        <dbReference type="SAM" id="Coils"/>
    </source>
</evidence>
<comment type="caution">
    <text evidence="12">The sequence shown here is derived from an EMBL/GenBank/DDBJ whole genome shotgun (WGS) entry which is preliminary data.</text>
</comment>
<evidence type="ECO:0000256" key="8">
    <source>
        <dbReference type="PIRNR" id="PIRNR005719"/>
    </source>
</evidence>
<feature type="compositionally biased region" description="Acidic residues" evidence="10">
    <location>
        <begin position="25"/>
        <end position="41"/>
    </location>
</feature>
<dbReference type="Gene3D" id="3.40.50.300">
    <property type="entry name" value="P-loop containing nucleotide triphosphate hydrolases"/>
    <property type="match status" value="2"/>
</dbReference>
<dbReference type="Pfam" id="PF06470">
    <property type="entry name" value="SMC_hinge"/>
    <property type="match status" value="1"/>
</dbReference>
<dbReference type="Proteomes" id="UP001456524">
    <property type="component" value="Unassembled WGS sequence"/>
</dbReference>
<feature type="coiled-coil region" evidence="9">
    <location>
        <begin position="1268"/>
        <end position="1312"/>
    </location>
</feature>
<dbReference type="EMBL" id="JBBWUH010000006">
    <property type="protein sequence ID" value="KAK8164373.1"/>
    <property type="molecule type" value="Genomic_DNA"/>
</dbReference>
<name>A0ABR1XRS7_9PEZI</name>
<dbReference type="Gene3D" id="3.30.70.1620">
    <property type="match status" value="1"/>
</dbReference>
<evidence type="ECO:0000256" key="4">
    <source>
        <dbReference type="ARBA" id="ARBA00022840"/>
    </source>
</evidence>
<feature type="coiled-coil region" evidence="9">
    <location>
        <begin position="547"/>
        <end position="795"/>
    </location>
</feature>
<dbReference type="InterPro" id="IPR010935">
    <property type="entry name" value="SMC_hinge"/>
</dbReference>
<dbReference type="SUPFAM" id="SSF75553">
    <property type="entry name" value="Smc hinge domain"/>
    <property type="match status" value="1"/>
</dbReference>
<proteinExistence type="inferred from homology"/>
<evidence type="ECO:0000259" key="11">
    <source>
        <dbReference type="SMART" id="SM00968"/>
    </source>
</evidence>
<dbReference type="InterPro" id="IPR027417">
    <property type="entry name" value="P-loop_NTPase"/>
</dbReference>
<keyword evidence="13" id="KW-1185">Reference proteome</keyword>
<evidence type="ECO:0000313" key="13">
    <source>
        <dbReference type="Proteomes" id="UP001456524"/>
    </source>
</evidence>
<dbReference type="PANTHER" id="PTHR18937">
    <property type="entry name" value="STRUCTURAL MAINTENANCE OF CHROMOSOMES SMC FAMILY MEMBER"/>
    <property type="match status" value="1"/>
</dbReference>
<dbReference type="Pfam" id="PF02463">
    <property type="entry name" value="SMC_N"/>
    <property type="match status" value="1"/>
</dbReference>
<evidence type="ECO:0000256" key="2">
    <source>
        <dbReference type="ARBA" id="ARBA00006005"/>
    </source>
</evidence>
<feature type="coiled-coil region" evidence="9">
    <location>
        <begin position="466"/>
        <end position="507"/>
    </location>
</feature>
<feature type="coiled-coil region" evidence="9">
    <location>
        <begin position="965"/>
        <end position="1234"/>
    </location>
</feature>
<dbReference type="PIRSF" id="PIRSF005719">
    <property type="entry name" value="SMC"/>
    <property type="match status" value="1"/>
</dbReference>
<evidence type="ECO:0000256" key="7">
    <source>
        <dbReference type="ARBA" id="ARBA00023242"/>
    </source>
</evidence>
<evidence type="ECO:0000256" key="5">
    <source>
        <dbReference type="ARBA" id="ARBA00023054"/>
    </source>
</evidence>
<reference evidence="12 13" key="1">
    <citation type="journal article" date="2022" name="G3 (Bethesda)">
        <title>Enemy or ally: a genomic approach to elucidate the lifestyle of Phyllosticta citrichinaensis.</title>
        <authorList>
            <person name="Buijs V.A."/>
            <person name="Groenewald J.Z."/>
            <person name="Haridas S."/>
            <person name="LaButti K.M."/>
            <person name="Lipzen A."/>
            <person name="Martin F.M."/>
            <person name="Barry K."/>
            <person name="Grigoriev I.V."/>
            <person name="Crous P.W."/>
            <person name="Seidl M.F."/>
        </authorList>
    </citation>
    <scope>NUCLEOTIDE SEQUENCE [LARGE SCALE GENOMIC DNA]</scope>
    <source>
        <strain evidence="12 13">CBS 129764</strain>
    </source>
</reference>
<dbReference type="InterPro" id="IPR024704">
    <property type="entry name" value="SMC"/>
</dbReference>
<protein>
    <recommendedName>
        <fullName evidence="8">Structural maintenance of chromosomes protein</fullName>
    </recommendedName>
</protein>
<dbReference type="Gene3D" id="1.20.5.170">
    <property type="match status" value="1"/>
</dbReference>
<feature type="compositionally biased region" description="Basic and acidic residues" evidence="10">
    <location>
        <begin position="193"/>
        <end position="202"/>
    </location>
</feature>
<feature type="compositionally biased region" description="Polar residues" evidence="10">
    <location>
        <begin position="140"/>
        <end position="162"/>
    </location>
</feature>
<dbReference type="SUPFAM" id="SSF52540">
    <property type="entry name" value="P-loop containing nucleoside triphosphate hydrolases"/>
    <property type="match status" value="1"/>
</dbReference>
<keyword evidence="3" id="KW-0547">Nucleotide-binding</keyword>
<organism evidence="12 13">
    <name type="scientific">Phyllosticta citrichinensis</name>
    <dbReference type="NCBI Taxonomy" id="1130410"/>
    <lineage>
        <taxon>Eukaryota</taxon>
        <taxon>Fungi</taxon>
        <taxon>Dikarya</taxon>
        <taxon>Ascomycota</taxon>
        <taxon>Pezizomycotina</taxon>
        <taxon>Dothideomycetes</taxon>
        <taxon>Dothideomycetes incertae sedis</taxon>
        <taxon>Botryosphaeriales</taxon>
        <taxon>Phyllostictaceae</taxon>
        <taxon>Phyllosticta</taxon>
    </lineage>
</organism>
<sequence length="1491" mass="167711">MADEVTPARRSRRAAPRRQTIVESSSDEDANTTQQDSEEEYTPAPPTTSRRRKASEVPVAPRTATKSRRTRASQSVEPSEMGTPSRDSVSVEPEAESTRKSSSARRGRRNVRESRRSRLSVAPSEPEATPRRASRATPLSDITCSVDNTSNINNETDLQSEATPRPKKQQSIEDNSENTEALARQKTPVTVREASEKPDPAPRQEPAQADNHDGTKLETSASPQLDKLAVPPASQVPVESPVATRIDPRAAMMERPMDIAARARAAAQPLSQEPQPPKARMVITWLVLTNFKSYAGRQEVGPFHSSFSAVVGPNGSGKSNVIDSLLFVFGFRASKMRQSKISALIHNSAGHPNLDHCEVEVQFQEVKDLPGGGSEAIPDTGLRVSRRAFKNNSSKYYVNGKESNFTVVTALLRDRGIDLDHKRFLILQGEVESIATMKPKAPNEHEDGLLEYLEDIIGTSKYKAPIEEAATEVERLNEVCQEKHNRVQHVEREKDSLEDKKNKALAYVRDENELAAKQSALWQLFMSETQDNIQVTQEAVDEIQGSLDEELERHQGRQEEIKNMEKQHKASAKEFEKLNKQTQELLKDLAKIDKENVKFEEKKKFLMNKHKKLQKVLETSRFGVSEGETHIQQANDDIERNTTQIEELQEKMESEEEQLNEIRENLKGKTQHISDDIAKKQKSLEPWNDKINEYKSNIAVAQSELDILREKDGAGAVAIAETEAKIAALQESKEAKQAELEECQSEKRRTEKEIKKVQSDLSALLEQEPTIRTKLSSARQRADEARSNLSASQSQGKVLTGLMRLKESGRINGFHGRLGNLGAIDGKYDVAISTACPQLNNLVVDSVGVGEQCIEYLRKNDLGRANFMLLDRLAQRDLSPIKTPEDAPRLFDLVKAKHDRFRPAFYSALQNTLVADDLAQANRIAYGAKRWRVVTLDGQLIDKSGTMSGGGNRVLKGAMSSKLAADVTKEQVAKLETDRDSVEKTLQELQQEQRQLETTLRKLNDTIPKLETKEQKAVLEMESYDRNEADLQRRIKDIAAESQPSKTDKARRGSLEKNIANMEKEVGKLHEETSSVEEEIKALQDKIMEIGGIKLRTQKAKVDMLKEQIDTLTEEMSRAEVSKAKAQKQVSKQEKAHREAQAELESLAGEMEKVEEDMRCQMEDSSGARQQAEEAQYALEERKEALEALKSELDAKIAELNETRGVEIEMKNKLEEHKKSLKENQMRLKHWEDKLGKLILTNVSDLGEEREPEAPPSYTKDELQDMDKAALKRDIAALEEKTQNVQVELGVLSEYRRRVEEHAARSADLSQAVSERDTNKKRCEELRSLRLEGFMEGLTIIGQRLKEMYQMITMGGNALLELVDTMDPFSEGINFSVMPPRKGWKNISNLSGGEKTLSSLALVFALHHYKPTPLYVMDEIDAALDFRNISIVANYISERTKNAQFIVISLRNNMFESAVRLVGIYKVNHMTKSVTVENKDYIVARARPRAA</sequence>
<feature type="region of interest" description="Disordered" evidence="10">
    <location>
        <begin position="1"/>
        <end position="225"/>
    </location>
</feature>
<evidence type="ECO:0000256" key="6">
    <source>
        <dbReference type="ARBA" id="ARBA00023067"/>
    </source>
</evidence>
<keyword evidence="6" id="KW-0226">DNA condensation</keyword>